<dbReference type="Proteomes" id="UP001057402">
    <property type="component" value="Chromosome 8"/>
</dbReference>
<name>A0ACB9N046_9MYRT</name>
<comment type="caution">
    <text evidence="1">The sequence shown here is derived from an EMBL/GenBank/DDBJ whole genome shotgun (WGS) entry which is preliminary data.</text>
</comment>
<evidence type="ECO:0000313" key="1">
    <source>
        <dbReference type="EMBL" id="KAI4329753.1"/>
    </source>
</evidence>
<accession>A0ACB9N046</accession>
<dbReference type="EMBL" id="CM042887">
    <property type="protein sequence ID" value="KAI4329753.1"/>
    <property type="molecule type" value="Genomic_DNA"/>
</dbReference>
<evidence type="ECO:0000313" key="2">
    <source>
        <dbReference type="Proteomes" id="UP001057402"/>
    </source>
</evidence>
<reference evidence="2" key="1">
    <citation type="journal article" date="2023" name="Front. Plant Sci.">
        <title>Chromosomal-level genome assembly of Melastoma candidum provides insights into trichome evolution.</title>
        <authorList>
            <person name="Zhong Y."/>
            <person name="Wu W."/>
            <person name="Sun C."/>
            <person name="Zou P."/>
            <person name="Liu Y."/>
            <person name="Dai S."/>
            <person name="Zhou R."/>
        </authorList>
    </citation>
    <scope>NUCLEOTIDE SEQUENCE [LARGE SCALE GENOMIC DNA]</scope>
</reference>
<gene>
    <name evidence="1" type="ORF">MLD38_028101</name>
</gene>
<protein>
    <submittedName>
        <fullName evidence="1">Uncharacterized protein</fullName>
    </submittedName>
</protein>
<sequence>MTYDDVRGCGAGGGGGGKNPDRTCDYCGDTEAVLYCRADTAKLCLGCDREVHSTNPLFAKHTRSLLCDACDSAPASIFCESERLALCQSCDWERHDVAHCRRPLEGFSGCPEITELMGFWGFDELGFKGSGCDEDEDKGGMVLWETPSFVSLDDLIANSEEADFKGLTCAGGDVPPLPKNRNATCGQHKKEILRQLRLLAKPEPGVYFGSGPIKSFSSPQYSSFEQTVPAKNEFEFLACDDGKGSTPFSHYEAFQWIHSEDEAAKQDYNCSDFLNFFHEDVPTTLDKQQNIDSLCSTESVQDDTNQDRTNSVPVVVRRPVQYEFSSQERESALTRYKEKRKTRRYDKHIRYESRKVRAESRIRIKGRFAKMDRM</sequence>
<organism evidence="1 2">
    <name type="scientific">Melastoma candidum</name>
    <dbReference type="NCBI Taxonomy" id="119954"/>
    <lineage>
        <taxon>Eukaryota</taxon>
        <taxon>Viridiplantae</taxon>
        <taxon>Streptophyta</taxon>
        <taxon>Embryophyta</taxon>
        <taxon>Tracheophyta</taxon>
        <taxon>Spermatophyta</taxon>
        <taxon>Magnoliopsida</taxon>
        <taxon>eudicotyledons</taxon>
        <taxon>Gunneridae</taxon>
        <taxon>Pentapetalae</taxon>
        <taxon>rosids</taxon>
        <taxon>malvids</taxon>
        <taxon>Myrtales</taxon>
        <taxon>Melastomataceae</taxon>
        <taxon>Melastomatoideae</taxon>
        <taxon>Melastomateae</taxon>
        <taxon>Melastoma</taxon>
    </lineage>
</organism>
<proteinExistence type="predicted"/>
<keyword evidence="2" id="KW-1185">Reference proteome</keyword>